<protein>
    <recommendedName>
        <fullName evidence="1">F-box domain-containing protein</fullName>
    </recommendedName>
</protein>
<proteinExistence type="predicted"/>
<dbReference type="InterPro" id="IPR001810">
    <property type="entry name" value="F-box_dom"/>
</dbReference>
<name>G0NVP6_CAEBE</name>
<dbReference type="EMBL" id="GL379958">
    <property type="protein sequence ID" value="EGT38463.1"/>
    <property type="molecule type" value="Genomic_DNA"/>
</dbReference>
<accession>G0NVP6</accession>
<dbReference type="Pfam" id="PF00646">
    <property type="entry name" value="F-box"/>
    <property type="match status" value="1"/>
</dbReference>
<gene>
    <name evidence="2" type="ORF">CAEBREN_19582</name>
</gene>
<dbReference type="AlphaFoldDB" id="G0NVP6"/>
<reference evidence="3" key="1">
    <citation type="submission" date="2011-07" db="EMBL/GenBank/DDBJ databases">
        <authorList>
            <consortium name="Caenorhabditis brenneri Sequencing and Analysis Consortium"/>
            <person name="Wilson R.K."/>
        </authorList>
    </citation>
    <scope>NUCLEOTIDE SEQUENCE [LARGE SCALE GENOMIC DNA]</scope>
    <source>
        <strain evidence="3">PB2801</strain>
    </source>
</reference>
<dbReference type="HOGENOM" id="CLU_081940_0_0_1"/>
<feature type="domain" description="F-box" evidence="1">
    <location>
        <begin position="45"/>
        <end position="75"/>
    </location>
</feature>
<sequence>MPKLSLKSIRKWLFNGKKHESKAILPCSPPVPTGIPILSLSCFSQLEILRNLDFFELVQLSLLSAKSRAVVKSILPKSHKIMTINFGRSSNTISVSTNQHIYMGSYEHVDQVLDLFDYPETVLSIGTDRKLNTITEFIEKYKDCVRLIYFTTPVFYPDLVELVNSVKGLEFSMIIEVHGEFSFICTEFEIQINNPHPFFIPHIWRLNFSIVKINDVNLSFLNFADWIYGRFPSGELKQLIVGLEFPEDLDIMMSDAGVTVNNEEWEHPVYGPIDKSYRIRRADNTKEAILFEYCDDFHEMVVMEIESCVHRSLIF</sequence>
<organism evidence="3">
    <name type="scientific">Caenorhabditis brenneri</name>
    <name type="common">Nematode worm</name>
    <dbReference type="NCBI Taxonomy" id="135651"/>
    <lineage>
        <taxon>Eukaryota</taxon>
        <taxon>Metazoa</taxon>
        <taxon>Ecdysozoa</taxon>
        <taxon>Nematoda</taxon>
        <taxon>Chromadorea</taxon>
        <taxon>Rhabditida</taxon>
        <taxon>Rhabditina</taxon>
        <taxon>Rhabditomorpha</taxon>
        <taxon>Rhabditoidea</taxon>
        <taxon>Rhabditidae</taxon>
        <taxon>Peloderinae</taxon>
        <taxon>Caenorhabditis</taxon>
    </lineage>
</organism>
<evidence type="ECO:0000313" key="3">
    <source>
        <dbReference type="Proteomes" id="UP000008068"/>
    </source>
</evidence>
<dbReference type="Proteomes" id="UP000008068">
    <property type="component" value="Unassembled WGS sequence"/>
</dbReference>
<evidence type="ECO:0000259" key="1">
    <source>
        <dbReference type="Pfam" id="PF00646"/>
    </source>
</evidence>
<dbReference type="InParanoid" id="G0NVP6"/>
<evidence type="ECO:0000313" key="2">
    <source>
        <dbReference type="EMBL" id="EGT38463.1"/>
    </source>
</evidence>
<keyword evidence="3" id="KW-1185">Reference proteome</keyword>